<dbReference type="GO" id="GO:0032259">
    <property type="term" value="P:methylation"/>
    <property type="evidence" value="ECO:0007669"/>
    <property type="project" value="UniProtKB-KW"/>
</dbReference>
<dbReference type="InterPro" id="IPR007848">
    <property type="entry name" value="Small_mtfrase_dom"/>
</dbReference>
<dbReference type="Pfam" id="PF17827">
    <property type="entry name" value="PrmC_N"/>
    <property type="match status" value="1"/>
</dbReference>
<accession>A0A2S7X018</accession>
<dbReference type="InterPro" id="IPR029063">
    <property type="entry name" value="SAM-dependent_MTases_sf"/>
</dbReference>
<keyword evidence="3 5" id="KW-0949">S-adenosyl-L-methionine</keyword>
<dbReference type="Gene3D" id="1.10.8.10">
    <property type="entry name" value="DNA helicase RuvA subunit, C-terminal domain"/>
    <property type="match status" value="1"/>
</dbReference>
<protein>
    <recommendedName>
        <fullName evidence="5">Release factor glutamine methyltransferase</fullName>
        <shortName evidence="5">RF MTase</shortName>
        <ecNumber evidence="5">2.1.1.297</ecNumber>
    </recommendedName>
    <alternativeName>
        <fullName evidence="5">N5-glutamine methyltransferase PrmC</fullName>
    </alternativeName>
    <alternativeName>
        <fullName evidence="5">Protein-(glutamine-N5) MTase PrmC</fullName>
    </alternativeName>
    <alternativeName>
        <fullName evidence="5">Protein-glutamine N-methyltransferase PrmC</fullName>
    </alternativeName>
</protein>
<keyword evidence="9" id="KW-1185">Reference proteome</keyword>
<proteinExistence type="inferred from homology"/>
<organism evidence="8 9">
    <name type="scientific">Polaribacter glomeratus</name>
    <dbReference type="NCBI Taxonomy" id="102"/>
    <lineage>
        <taxon>Bacteria</taxon>
        <taxon>Pseudomonadati</taxon>
        <taxon>Bacteroidota</taxon>
        <taxon>Flavobacteriia</taxon>
        <taxon>Flavobacteriales</taxon>
        <taxon>Flavobacteriaceae</taxon>
    </lineage>
</organism>
<dbReference type="GO" id="GO:0003676">
    <property type="term" value="F:nucleic acid binding"/>
    <property type="evidence" value="ECO:0007669"/>
    <property type="project" value="InterPro"/>
</dbReference>
<dbReference type="NCBIfam" id="TIGR00536">
    <property type="entry name" value="hemK_fam"/>
    <property type="match status" value="1"/>
</dbReference>
<evidence type="ECO:0000256" key="2">
    <source>
        <dbReference type="ARBA" id="ARBA00022679"/>
    </source>
</evidence>
<dbReference type="RefSeq" id="WP_105021540.1">
    <property type="nucleotide sequence ID" value="NZ_MSCM01000001.1"/>
</dbReference>
<dbReference type="InterPro" id="IPR002052">
    <property type="entry name" value="DNA_methylase_N6_adenine_CS"/>
</dbReference>
<evidence type="ECO:0000256" key="5">
    <source>
        <dbReference type="HAMAP-Rule" id="MF_02126"/>
    </source>
</evidence>
<dbReference type="AlphaFoldDB" id="A0A2S7X018"/>
<feature type="domain" description="Release factor glutamine methyltransferase N-terminal" evidence="7">
    <location>
        <begin position="29"/>
        <end position="76"/>
    </location>
</feature>
<evidence type="ECO:0000256" key="4">
    <source>
        <dbReference type="ARBA" id="ARBA00048391"/>
    </source>
</evidence>
<feature type="binding site" evidence="5">
    <location>
        <begin position="203"/>
        <end position="206"/>
    </location>
    <ligand>
        <name>substrate</name>
    </ligand>
</feature>
<dbReference type="EMBL" id="MSCM01000001">
    <property type="protein sequence ID" value="PQJ83001.1"/>
    <property type="molecule type" value="Genomic_DNA"/>
</dbReference>
<keyword evidence="2 5" id="KW-0808">Transferase</keyword>
<dbReference type="InterPro" id="IPR040758">
    <property type="entry name" value="PrmC_N"/>
</dbReference>
<evidence type="ECO:0000256" key="3">
    <source>
        <dbReference type="ARBA" id="ARBA00022691"/>
    </source>
</evidence>
<keyword evidence="1 5" id="KW-0489">Methyltransferase</keyword>
<comment type="similarity">
    <text evidence="5">Belongs to the protein N5-glutamine methyltransferase family. PrmC subfamily.</text>
</comment>
<dbReference type="PANTHER" id="PTHR18895:SF74">
    <property type="entry name" value="MTRF1L RELEASE FACTOR GLUTAMINE METHYLTRANSFERASE"/>
    <property type="match status" value="1"/>
</dbReference>
<comment type="function">
    <text evidence="5">Methylates the class 1 translation termination release factors RF1/PrfA and RF2/PrfB on the glutamine residue of the universally conserved GGQ motif.</text>
</comment>
<dbReference type="InterPro" id="IPR004556">
    <property type="entry name" value="HemK-like"/>
</dbReference>
<feature type="domain" description="Methyltransferase small" evidence="6">
    <location>
        <begin position="121"/>
        <end position="212"/>
    </location>
</feature>
<dbReference type="InterPro" id="IPR050320">
    <property type="entry name" value="N5-glutamine_MTase"/>
</dbReference>
<evidence type="ECO:0000256" key="1">
    <source>
        <dbReference type="ARBA" id="ARBA00022603"/>
    </source>
</evidence>
<dbReference type="SUPFAM" id="SSF53335">
    <property type="entry name" value="S-adenosyl-L-methionine-dependent methyltransferases"/>
    <property type="match status" value="1"/>
</dbReference>
<feature type="binding site" evidence="5">
    <location>
        <position position="203"/>
    </location>
    <ligand>
        <name>S-adenosyl-L-methionine</name>
        <dbReference type="ChEBI" id="CHEBI:59789"/>
    </ligand>
</feature>
<dbReference type="PANTHER" id="PTHR18895">
    <property type="entry name" value="HEMK METHYLTRANSFERASE"/>
    <property type="match status" value="1"/>
</dbReference>
<comment type="caution">
    <text evidence="5">Lacks conserved residue(s) required for the propagation of feature annotation.</text>
</comment>
<dbReference type="EC" id="2.1.1.297" evidence="5"/>
<dbReference type="NCBIfam" id="TIGR03534">
    <property type="entry name" value="RF_mod_PrmC"/>
    <property type="match status" value="1"/>
</dbReference>
<comment type="caution">
    <text evidence="8">The sequence shown here is derived from an EMBL/GenBank/DDBJ whole genome shotgun (WGS) entry which is preliminary data.</text>
</comment>
<dbReference type="GO" id="GO:0102559">
    <property type="term" value="F:peptide chain release factor N(5)-glutamine methyltransferase activity"/>
    <property type="evidence" value="ECO:0007669"/>
    <property type="project" value="UniProtKB-EC"/>
</dbReference>
<feature type="binding site" evidence="5">
    <location>
        <position position="150"/>
    </location>
    <ligand>
        <name>S-adenosyl-L-methionine</name>
        <dbReference type="ChEBI" id="CHEBI:59789"/>
    </ligand>
</feature>
<evidence type="ECO:0000259" key="7">
    <source>
        <dbReference type="Pfam" id="PF17827"/>
    </source>
</evidence>
<dbReference type="Gene3D" id="3.40.50.150">
    <property type="entry name" value="Vaccinia Virus protein VP39"/>
    <property type="match status" value="1"/>
</dbReference>
<evidence type="ECO:0000313" key="9">
    <source>
        <dbReference type="Proteomes" id="UP000239068"/>
    </source>
</evidence>
<dbReference type="Pfam" id="PF05175">
    <property type="entry name" value="MTS"/>
    <property type="match status" value="1"/>
</dbReference>
<dbReference type="Proteomes" id="UP000239068">
    <property type="component" value="Unassembled WGS sequence"/>
</dbReference>
<evidence type="ECO:0000313" key="8">
    <source>
        <dbReference type="EMBL" id="PQJ83001.1"/>
    </source>
</evidence>
<comment type="catalytic activity">
    <reaction evidence="4 5">
        <text>L-glutaminyl-[peptide chain release factor] + S-adenosyl-L-methionine = N(5)-methyl-L-glutaminyl-[peptide chain release factor] + S-adenosyl-L-homocysteine + H(+)</text>
        <dbReference type="Rhea" id="RHEA:42896"/>
        <dbReference type="Rhea" id="RHEA-COMP:10271"/>
        <dbReference type="Rhea" id="RHEA-COMP:10272"/>
        <dbReference type="ChEBI" id="CHEBI:15378"/>
        <dbReference type="ChEBI" id="CHEBI:30011"/>
        <dbReference type="ChEBI" id="CHEBI:57856"/>
        <dbReference type="ChEBI" id="CHEBI:59789"/>
        <dbReference type="ChEBI" id="CHEBI:61891"/>
        <dbReference type="EC" id="2.1.1.297"/>
    </reaction>
</comment>
<dbReference type="InterPro" id="IPR019874">
    <property type="entry name" value="RF_methyltr_PrmC"/>
</dbReference>
<gene>
    <name evidence="5" type="primary">prmC</name>
    <name evidence="8" type="ORF">BTO16_07045</name>
</gene>
<sequence length="296" mass="34098">MTVKEYRVNLIEQLSSIYPKTEIDSFFFILMEEYLSLKRIDITLHPDYEIKNTHISTLNTALKRLKNQEPIQYIIGNTEFYGYPFLVDENTLIPRPETEELVEWILEETKKLQSIKGSIPLHILDIGTGTGCIPIALAKNLPTATVFAIDISADALKIAKKNADINTVKITFLQTDILKVNSLDEVLKQLQQNEINFDIIVSNPPYVRELEKAEIQPNVLQNEPHLALFVPDENPLLFYDKIADLAKENLTENGLLFFEINQYLGNETLTMLKEKGFKNIELRKDLFKNDRMIKVQ</sequence>
<dbReference type="HAMAP" id="MF_02126">
    <property type="entry name" value="RF_methyltr_PrmC"/>
    <property type="match status" value="1"/>
</dbReference>
<dbReference type="OrthoDB" id="9800643at2"/>
<dbReference type="CDD" id="cd02440">
    <property type="entry name" value="AdoMet_MTases"/>
    <property type="match status" value="1"/>
</dbReference>
<reference evidence="8 9" key="1">
    <citation type="submission" date="2016-12" db="EMBL/GenBank/DDBJ databases">
        <title>Trade-off between light-utilization and light-protection in marine flavobacteria.</title>
        <authorList>
            <person name="Kumagai Y."/>
            <person name="Yoshizawa S."/>
            <person name="Kogure K."/>
            <person name="Iwasaki W."/>
        </authorList>
    </citation>
    <scope>NUCLEOTIDE SEQUENCE [LARGE SCALE GENOMIC DNA]</scope>
    <source>
        <strain evidence="8 9">ATCC 43844</strain>
    </source>
</reference>
<name>A0A2S7X018_9FLAO</name>
<dbReference type="PROSITE" id="PS00092">
    <property type="entry name" value="N6_MTASE"/>
    <property type="match status" value="1"/>
</dbReference>
<evidence type="ECO:0000259" key="6">
    <source>
        <dbReference type="Pfam" id="PF05175"/>
    </source>
</evidence>
<feature type="binding site" evidence="5">
    <location>
        <begin position="127"/>
        <end position="131"/>
    </location>
    <ligand>
        <name>S-adenosyl-L-methionine</name>
        <dbReference type="ChEBI" id="CHEBI:59789"/>
    </ligand>
</feature>